<evidence type="ECO:0000256" key="3">
    <source>
        <dbReference type="ARBA" id="ARBA00022553"/>
    </source>
</evidence>
<dbReference type="InterPro" id="IPR020806">
    <property type="entry name" value="PKS_PP-bd"/>
</dbReference>
<dbReference type="OrthoDB" id="329835at2759"/>
<dbReference type="Pfam" id="PF07110">
    <property type="entry name" value="EthD"/>
    <property type="match status" value="1"/>
</dbReference>
<comment type="similarity">
    <text evidence="1">Belongs to the tpcK family.</text>
</comment>
<dbReference type="EMBL" id="ML991795">
    <property type="protein sequence ID" value="KAF2234842.1"/>
    <property type="molecule type" value="Genomic_DNA"/>
</dbReference>
<evidence type="ECO:0000259" key="8">
    <source>
        <dbReference type="PROSITE" id="PS50075"/>
    </source>
</evidence>
<dbReference type="GO" id="GO:0004315">
    <property type="term" value="F:3-oxoacyl-[acyl-carrier-protein] synthase activity"/>
    <property type="evidence" value="ECO:0007669"/>
    <property type="project" value="InterPro"/>
</dbReference>
<feature type="region of interest" description="Disordered" evidence="7">
    <location>
        <begin position="1779"/>
        <end position="1853"/>
    </location>
</feature>
<dbReference type="InterPro" id="IPR009799">
    <property type="entry name" value="EthD_dom"/>
</dbReference>
<dbReference type="InterPro" id="IPR036736">
    <property type="entry name" value="ACP-like_sf"/>
</dbReference>
<dbReference type="Pfam" id="PF00698">
    <property type="entry name" value="Acyl_transf_1"/>
    <property type="match status" value="1"/>
</dbReference>
<dbReference type="InterPro" id="IPR016039">
    <property type="entry name" value="Thiolase-like"/>
</dbReference>
<evidence type="ECO:0000256" key="2">
    <source>
        <dbReference type="ARBA" id="ARBA00022450"/>
    </source>
</evidence>
<dbReference type="SUPFAM" id="SSF55048">
    <property type="entry name" value="Probable ACP-binding domain of malonyl-CoA ACP transacylase"/>
    <property type="match status" value="1"/>
</dbReference>
<feature type="domain" description="PKS/mFAS DH" evidence="10">
    <location>
        <begin position="1456"/>
        <end position="1766"/>
    </location>
</feature>
<evidence type="ECO:0000256" key="6">
    <source>
        <dbReference type="PROSITE-ProRule" id="PRU01363"/>
    </source>
</evidence>
<organism evidence="11 12">
    <name type="scientific">Viridothelium virens</name>
    <name type="common">Speckled blister lichen</name>
    <name type="synonym">Trypethelium virens</name>
    <dbReference type="NCBI Taxonomy" id="1048519"/>
    <lineage>
        <taxon>Eukaryota</taxon>
        <taxon>Fungi</taxon>
        <taxon>Dikarya</taxon>
        <taxon>Ascomycota</taxon>
        <taxon>Pezizomycotina</taxon>
        <taxon>Dothideomycetes</taxon>
        <taxon>Dothideomycetes incertae sedis</taxon>
        <taxon>Trypetheliales</taxon>
        <taxon>Trypetheliaceae</taxon>
        <taxon>Viridothelium</taxon>
    </lineage>
</organism>
<dbReference type="Pfam" id="PF22621">
    <property type="entry name" value="CurL-like_PKS_C"/>
    <property type="match status" value="1"/>
</dbReference>
<dbReference type="PROSITE" id="PS52004">
    <property type="entry name" value="KS3_2"/>
    <property type="match status" value="1"/>
</dbReference>
<dbReference type="GO" id="GO:0044550">
    <property type="term" value="P:secondary metabolite biosynthetic process"/>
    <property type="evidence" value="ECO:0007669"/>
    <property type="project" value="UniProtKB-ARBA"/>
</dbReference>
<dbReference type="GO" id="GO:0006633">
    <property type="term" value="P:fatty acid biosynthetic process"/>
    <property type="evidence" value="ECO:0007669"/>
    <property type="project" value="InterPro"/>
</dbReference>
<dbReference type="Gene3D" id="3.10.129.110">
    <property type="entry name" value="Polyketide synthase dehydratase"/>
    <property type="match status" value="1"/>
</dbReference>
<feature type="active site" description="Proton acceptor; for dehydratase activity" evidence="6">
    <location>
        <position position="1488"/>
    </location>
</feature>
<dbReference type="InterPro" id="IPR014030">
    <property type="entry name" value="Ketoacyl_synth_N"/>
</dbReference>
<protein>
    <submittedName>
        <fullName evidence="11">Putative polyketide synthase</fullName>
    </submittedName>
</protein>
<dbReference type="InterPro" id="IPR009081">
    <property type="entry name" value="PP-bd_ACP"/>
</dbReference>
<gene>
    <name evidence="11" type="ORF">EV356DRAFT_532394</name>
</gene>
<dbReference type="InterPro" id="IPR032088">
    <property type="entry name" value="SAT"/>
</dbReference>
<dbReference type="GO" id="GO:0031177">
    <property type="term" value="F:phosphopantetheine binding"/>
    <property type="evidence" value="ECO:0007669"/>
    <property type="project" value="InterPro"/>
</dbReference>
<dbReference type="InterPro" id="IPR050091">
    <property type="entry name" value="PKS_NRPS_Biosynth_Enz"/>
</dbReference>
<keyword evidence="4" id="KW-0808">Transferase</keyword>
<keyword evidence="12" id="KW-1185">Reference proteome</keyword>
<dbReference type="InterPro" id="IPR011008">
    <property type="entry name" value="Dimeric_a/b-barrel"/>
</dbReference>
<dbReference type="SMART" id="SM00827">
    <property type="entry name" value="PKS_AT"/>
    <property type="match status" value="1"/>
</dbReference>
<dbReference type="InterPro" id="IPR016036">
    <property type="entry name" value="Malonyl_transacylase_ACP-bd"/>
</dbReference>
<dbReference type="InterPro" id="IPR016035">
    <property type="entry name" value="Acyl_Trfase/lysoPLipase"/>
</dbReference>
<feature type="compositionally biased region" description="Polar residues" evidence="7">
    <location>
        <begin position="1795"/>
        <end position="1805"/>
    </location>
</feature>
<name>A0A6A6H9Z4_VIRVR</name>
<dbReference type="InterPro" id="IPR030918">
    <property type="entry name" value="PT_fungal_PKS"/>
</dbReference>
<dbReference type="Gene3D" id="3.40.47.10">
    <property type="match status" value="1"/>
</dbReference>
<dbReference type="PROSITE" id="PS50075">
    <property type="entry name" value="CARRIER"/>
    <property type="match status" value="1"/>
</dbReference>
<dbReference type="SUPFAM" id="SSF47336">
    <property type="entry name" value="ACP-like"/>
    <property type="match status" value="1"/>
</dbReference>
<evidence type="ECO:0000259" key="9">
    <source>
        <dbReference type="PROSITE" id="PS52004"/>
    </source>
</evidence>
<sequence>MLSSSTKSKYLCLTICGYRKPGMSEEDYRNHMMNVSAPMTKGLMAKYGIKRWTQIHNQNATRALMAELYDPQMCNVADFDCFSQVVFETVEDYKRMKQDPWYKEHLVDDHEKFADTKKSMMTIGWIEEFVRDDSDGESRKMELLFFSNEFPRHDLQDLFRRLHSHSKDKHHLILARFINEATWAIKDEVRRLPTELKRLIPPFETILSWAEDTGLREGLICGAVDGVLLVMVQLATYIGYAESHPEELSEFANTCLAGLGVGLLASTAVSLSSTLADLPLAGADAVRLAFRMGIHVLSVSENLEARDLSESPDTWAYVVHNVDPIAAQKELDSIHSQDWIPDTGKIFVSAISRTSVTVSGPPARLKAMFNKSGFFRGSKFIALPVYGGLCHAPHIYDPQDVQNIVHSSALNAISAKSCPVMPVYSTSTGLPYSAKNAVELLECVISELLTQAICWDHVIRGVVDRVRSTVTSESVLYCFGNSMPLNDLSAALKSSMPHLEVSINNLIPWISQVIPRDTTPRSTAQSKLAIVGMSCRLPGGAINTEKFWELLEKGLDVSRQIPADRFDIATHYDPTGKQLNKSMTQYGCFIDEPGLFDAPFFNMSPREVQVVDPQMRLSLVTAYEALERAGYVGNRTAATQLQRIGTYYGQAADDYREVNQNQEVSTYYIPGGCRAFGPGRINYFFKFAGPSYSIDTACSSGLAAIEVACQALWDGDVDTAVAGGVNVLTNPDGFAGLCNGHFLTKGHNACKTWDATADGYCRADGIGSIIMKRLEDAEADNDNILGVILGAGTNHSAEAVSITHPHAGHQAYLSRQVLRQSGVDPLDVSYVELHGTGTQAGDHEEMQGILDVYAPLAKRRSKDQPLHIGAVKANVGHSESAAGTTALIKVLLMLQKNAIPPHIGIKTEINPRFPRDFDKRNLHITSEITPWPQVPGTGKRRIAAVNNFGAAGGNTTMILEEAPMRDSFIRIDPRQTHIIAVSAKTKGSLAGNIERLIAHLDKHPDINIADLSYTTTARRYQHSHRVTISTSDVANLKKQLTSRLEKINLIKPIGNSGPPPIAFAFTGQGASYKSMSLELYSDVCTFREHIQHLDSLARGLGFPSFIPALDGSHPKDHAHSPVVTQLALVCTEIALAKYWASLGVKPDIVIGHSLGEYAAMHVAGVATASDTIFMVGRRAQMLQERCTIGSHTMMAVRASLPQIAESSGGKPYTIACVNSPLDSVLSGTKEEMDEVTVPLEQAGYRCIKLDVAFAFHSEQTDPILDDFETILKTGVLFQEPKLPVISPLLGKVVFDGKTLNAKYVRRATREAVDFLSALENAQKISTISDETIWIEIGPHPVCTGFVKSTIPSTELAIPSMRRGDDNWKTIAESIAALHLTGVEINWSEFHRPFESRLRLLDLPTYAWNDKNYWLQYQGDWCLTKGNSFYEAEKEAARAKAASKTSPSSAIQTSTVQQIIEESFNNSAGTVVMQSDLMQPDFLAAAHGHRMNNCGVVTSSIHGDIAYTLGGYLYRKLHPKAKDVSMNIANLVVTKGLVAQSNNKMPQLIQVTARTADDHSNGVDLTWQNVDNDGNIHEPFATANVFFGDAAEWLSSWSPVAHLIQSRIEALERLAAEGTANRFSRNMAYTLFASNLVDYAEKYRGMQSVVMHELEGFADVQLTTKEGGVWTVPPYFIDSVAHLAGFIMNCSDVMDAQNNYCVTPGWKSMRLAKSLVPGAKYRSYVKMIPTIEDPTNFFGDVYVMQDGVIVGMVSGIQFRHYPRILLSRFFSPPDKMAAMEGTPKAAATHPPRVSATAASKANTPEPKQTHSRHESGPGSESERSKPVPATNLPDVASAPSKDARPAASDAAGPSVESAAASDSIAAKALVLIAKEAALEISDLEDEVSFGNLGIDSLMSLVIAEKFRKDLDVKVSSSLFLDYPTIGDLRKWLEEYYS</sequence>
<feature type="active site" description="Proton donor; for dehydratase activity" evidence="6">
    <location>
        <position position="1677"/>
    </location>
</feature>
<dbReference type="SUPFAM" id="SSF54909">
    <property type="entry name" value="Dimeric alpha+beta barrel"/>
    <property type="match status" value="1"/>
</dbReference>
<dbReference type="Pfam" id="PF00109">
    <property type="entry name" value="ketoacyl-synt"/>
    <property type="match status" value="1"/>
</dbReference>
<reference evidence="11" key="1">
    <citation type="journal article" date="2020" name="Stud. Mycol.">
        <title>101 Dothideomycetes genomes: a test case for predicting lifestyles and emergence of pathogens.</title>
        <authorList>
            <person name="Haridas S."/>
            <person name="Albert R."/>
            <person name="Binder M."/>
            <person name="Bloem J."/>
            <person name="Labutti K."/>
            <person name="Salamov A."/>
            <person name="Andreopoulos B."/>
            <person name="Baker S."/>
            <person name="Barry K."/>
            <person name="Bills G."/>
            <person name="Bluhm B."/>
            <person name="Cannon C."/>
            <person name="Castanera R."/>
            <person name="Culley D."/>
            <person name="Daum C."/>
            <person name="Ezra D."/>
            <person name="Gonzalez J."/>
            <person name="Henrissat B."/>
            <person name="Kuo A."/>
            <person name="Liang C."/>
            <person name="Lipzen A."/>
            <person name="Lutzoni F."/>
            <person name="Magnuson J."/>
            <person name="Mondo S."/>
            <person name="Nolan M."/>
            <person name="Ohm R."/>
            <person name="Pangilinan J."/>
            <person name="Park H.-J."/>
            <person name="Ramirez L."/>
            <person name="Alfaro M."/>
            <person name="Sun H."/>
            <person name="Tritt A."/>
            <person name="Yoshinaga Y."/>
            <person name="Zwiers L.-H."/>
            <person name="Turgeon B."/>
            <person name="Goodwin S."/>
            <person name="Spatafora J."/>
            <person name="Crous P."/>
            <person name="Grigoriev I."/>
        </authorList>
    </citation>
    <scope>NUCLEOTIDE SEQUENCE</scope>
    <source>
        <strain evidence="11">Tuck. ex Michener</strain>
    </source>
</reference>
<evidence type="ECO:0000256" key="5">
    <source>
        <dbReference type="ARBA" id="ARBA00023268"/>
    </source>
</evidence>
<feature type="domain" description="Ketosynthase family 3 (KS3)" evidence="9">
    <location>
        <begin position="525"/>
        <end position="961"/>
    </location>
</feature>
<keyword evidence="5" id="KW-0511">Multifunctional enzyme</keyword>
<evidence type="ECO:0000313" key="12">
    <source>
        <dbReference type="Proteomes" id="UP000800092"/>
    </source>
</evidence>
<evidence type="ECO:0000313" key="11">
    <source>
        <dbReference type="EMBL" id="KAF2234842.1"/>
    </source>
</evidence>
<dbReference type="PANTHER" id="PTHR43775">
    <property type="entry name" value="FATTY ACID SYNTHASE"/>
    <property type="match status" value="1"/>
</dbReference>
<dbReference type="PANTHER" id="PTHR43775:SF37">
    <property type="entry name" value="SI:DKEY-61P9.11"/>
    <property type="match status" value="1"/>
</dbReference>
<evidence type="ECO:0000256" key="1">
    <source>
        <dbReference type="ARBA" id="ARBA00005986"/>
    </source>
</evidence>
<dbReference type="InterPro" id="IPR049900">
    <property type="entry name" value="PKS_mFAS_DH"/>
</dbReference>
<dbReference type="InterPro" id="IPR014043">
    <property type="entry name" value="Acyl_transferase_dom"/>
</dbReference>
<feature type="compositionally biased region" description="Basic and acidic residues" evidence="7">
    <location>
        <begin position="1806"/>
        <end position="1824"/>
    </location>
</feature>
<dbReference type="NCBIfam" id="TIGR04532">
    <property type="entry name" value="PT_fungal_PKS"/>
    <property type="match status" value="1"/>
</dbReference>
<evidence type="ECO:0000259" key="10">
    <source>
        <dbReference type="PROSITE" id="PS52019"/>
    </source>
</evidence>
<dbReference type="GO" id="GO:0016491">
    <property type="term" value="F:oxidoreductase activity"/>
    <property type="evidence" value="ECO:0007669"/>
    <property type="project" value="InterPro"/>
</dbReference>
<dbReference type="InterPro" id="IPR042104">
    <property type="entry name" value="PKS_dehydratase_sf"/>
</dbReference>
<dbReference type="InterPro" id="IPR001227">
    <property type="entry name" value="Ac_transferase_dom_sf"/>
</dbReference>
<dbReference type="InterPro" id="IPR018201">
    <property type="entry name" value="Ketoacyl_synth_AS"/>
</dbReference>
<dbReference type="FunFam" id="3.40.366.10:FF:000002">
    <property type="entry name" value="Probable polyketide synthase 2"/>
    <property type="match status" value="1"/>
</dbReference>
<dbReference type="Pfam" id="PF00550">
    <property type="entry name" value="PP-binding"/>
    <property type="match status" value="1"/>
</dbReference>
<evidence type="ECO:0000256" key="4">
    <source>
        <dbReference type="ARBA" id="ARBA00022679"/>
    </source>
</evidence>
<dbReference type="PROSITE" id="PS52019">
    <property type="entry name" value="PKS_MFAS_DH"/>
    <property type="match status" value="1"/>
</dbReference>
<dbReference type="SMART" id="SM00823">
    <property type="entry name" value="PKS_PP"/>
    <property type="match status" value="1"/>
</dbReference>
<dbReference type="SMART" id="SM00825">
    <property type="entry name" value="PKS_KS"/>
    <property type="match status" value="1"/>
</dbReference>
<dbReference type="FunFam" id="3.10.129.110:FF:000001">
    <property type="entry name" value="Sterigmatocystin biosynthesis polyketide synthase"/>
    <property type="match status" value="1"/>
</dbReference>
<evidence type="ECO:0000256" key="7">
    <source>
        <dbReference type="SAM" id="MobiDB-lite"/>
    </source>
</evidence>
<keyword evidence="3" id="KW-0597">Phosphoprotein</keyword>
<dbReference type="SUPFAM" id="SSF53901">
    <property type="entry name" value="Thiolase-like"/>
    <property type="match status" value="1"/>
</dbReference>
<dbReference type="CDD" id="cd00833">
    <property type="entry name" value="PKS"/>
    <property type="match status" value="1"/>
</dbReference>
<dbReference type="Gene3D" id="3.30.70.100">
    <property type="match status" value="1"/>
</dbReference>
<dbReference type="Pfam" id="PF02801">
    <property type="entry name" value="Ketoacyl-synt_C"/>
    <property type="match status" value="1"/>
</dbReference>
<dbReference type="Gene3D" id="3.30.70.3290">
    <property type="match status" value="1"/>
</dbReference>
<dbReference type="Proteomes" id="UP000800092">
    <property type="component" value="Unassembled WGS sequence"/>
</dbReference>
<feature type="domain" description="Carrier" evidence="8">
    <location>
        <begin position="1858"/>
        <end position="1935"/>
    </location>
</feature>
<feature type="region of interest" description="C-terminal hotdog fold" evidence="6">
    <location>
        <begin position="1618"/>
        <end position="1766"/>
    </location>
</feature>
<proteinExistence type="inferred from homology"/>
<accession>A0A6A6H9Z4</accession>
<dbReference type="Gene3D" id="3.40.366.10">
    <property type="entry name" value="Malonyl-Coenzyme A Acyl Carrier Protein, domain 2"/>
    <property type="match status" value="2"/>
</dbReference>
<dbReference type="PROSITE" id="PS00606">
    <property type="entry name" value="KS3_1"/>
    <property type="match status" value="1"/>
</dbReference>
<feature type="region of interest" description="N-terminal hotdog fold" evidence="6">
    <location>
        <begin position="1456"/>
        <end position="1591"/>
    </location>
</feature>
<dbReference type="Gene3D" id="1.10.1200.10">
    <property type="entry name" value="ACP-like"/>
    <property type="match status" value="1"/>
</dbReference>
<dbReference type="GO" id="GO:0004312">
    <property type="term" value="F:fatty acid synthase activity"/>
    <property type="evidence" value="ECO:0007669"/>
    <property type="project" value="TreeGrafter"/>
</dbReference>
<dbReference type="InterPro" id="IPR020841">
    <property type="entry name" value="PKS_Beta-ketoAc_synthase_dom"/>
</dbReference>
<dbReference type="Pfam" id="PF16073">
    <property type="entry name" value="SAT"/>
    <property type="match status" value="1"/>
</dbReference>
<dbReference type="SUPFAM" id="SSF52151">
    <property type="entry name" value="FabD/lysophospholipase-like"/>
    <property type="match status" value="1"/>
</dbReference>
<dbReference type="FunFam" id="3.40.366.10:FF:000017">
    <property type="entry name" value="Non-reducing polyketide synthase aptA"/>
    <property type="match status" value="1"/>
</dbReference>
<keyword evidence="2" id="KW-0596">Phosphopantetheine</keyword>
<dbReference type="FunFam" id="1.10.1200.10:FF:000011">
    <property type="entry name" value="Sterigmatocystin biosynthesis polyketide synthase"/>
    <property type="match status" value="1"/>
</dbReference>
<dbReference type="InterPro" id="IPR014031">
    <property type="entry name" value="Ketoacyl_synth_C"/>
</dbReference>